<dbReference type="InterPro" id="IPR045214">
    <property type="entry name" value="Surf1/Surf4"/>
</dbReference>
<keyword evidence="5 6" id="KW-0472">Membrane</keyword>
<organism evidence="7 8">
    <name type="scientific">Roseivivax marinus</name>
    <dbReference type="NCBI Taxonomy" id="1379903"/>
    <lineage>
        <taxon>Bacteria</taxon>
        <taxon>Pseudomonadati</taxon>
        <taxon>Pseudomonadota</taxon>
        <taxon>Alphaproteobacteria</taxon>
        <taxon>Rhodobacterales</taxon>
        <taxon>Roseobacteraceae</taxon>
        <taxon>Roseivivax</taxon>
    </lineage>
</organism>
<comment type="subcellular location">
    <subcellularLocation>
        <location evidence="6">Cell membrane</location>
        <topology evidence="6">Multi-pass membrane protein</topology>
    </subcellularLocation>
    <subcellularLocation>
        <location evidence="1">Membrane</location>
    </subcellularLocation>
</comment>
<dbReference type="AlphaFoldDB" id="W4HP86"/>
<evidence type="ECO:0000313" key="8">
    <source>
        <dbReference type="Proteomes" id="UP000019063"/>
    </source>
</evidence>
<dbReference type="Pfam" id="PF02104">
    <property type="entry name" value="SURF1"/>
    <property type="match status" value="1"/>
</dbReference>
<keyword evidence="8" id="KW-1185">Reference proteome</keyword>
<dbReference type="eggNOG" id="COG3346">
    <property type="taxonomic scope" value="Bacteria"/>
</dbReference>
<evidence type="ECO:0000313" key="7">
    <source>
        <dbReference type="EMBL" id="ETW13911.1"/>
    </source>
</evidence>
<proteinExistence type="inferred from homology"/>
<dbReference type="PATRIC" id="fig|1317118.6.peg.706"/>
<evidence type="ECO:0000256" key="1">
    <source>
        <dbReference type="ARBA" id="ARBA00004370"/>
    </source>
</evidence>
<protein>
    <recommendedName>
        <fullName evidence="6">SURF1-like protein</fullName>
    </recommendedName>
</protein>
<keyword evidence="4 6" id="KW-1133">Transmembrane helix</keyword>
<name>W4HP86_9RHOB</name>
<dbReference type="PROSITE" id="PS50895">
    <property type="entry name" value="SURF1"/>
    <property type="match status" value="1"/>
</dbReference>
<accession>W4HP86</accession>
<evidence type="ECO:0000256" key="6">
    <source>
        <dbReference type="RuleBase" id="RU363076"/>
    </source>
</evidence>
<sequence>MKRLIAPLLIGLVGAAILCALGIWQVQRLAWKEAILDDITSTISGPADATLPSDPAPEADRYRPVQLAGTVDEGELHVLVSQKRVGAGYRIIAPFTTEAGRRVLIDRGFVPTEDKDLERPAGEATITANLHWPQETGSFTPETDRDRNIWFARDVAAMADALGTEPILAVVRSEEPPVPGVTPLPVSTEGIPNDHLQYAITWFSLAAVWIAMTGIWLRRGHFSKDVQP</sequence>
<keyword evidence="3 6" id="KW-0812">Transmembrane</keyword>
<evidence type="ECO:0000256" key="4">
    <source>
        <dbReference type="ARBA" id="ARBA00022989"/>
    </source>
</evidence>
<dbReference type="EMBL" id="AQQW01000002">
    <property type="protein sequence ID" value="ETW13911.1"/>
    <property type="molecule type" value="Genomic_DNA"/>
</dbReference>
<comment type="similarity">
    <text evidence="2 6">Belongs to the SURF1 family.</text>
</comment>
<evidence type="ECO:0000256" key="3">
    <source>
        <dbReference type="ARBA" id="ARBA00022692"/>
    </source>
</evidence>
<keyword evidence="6" id="KW-1003">Cell membrane</keyword>
<dbReference type="GO" id="GO:0005886">
    <property type="term" value="C:plasma membrane"/>
    <property type="evidence" value="ECO:0007669"/>
    <property type="project" value="UniProtKB-SubCell"/>
</dbReference>
<reference evidence="7 8" key="1">
    <citation type="journal article" date="2014" name="Antonie Van Leeuwenhoek">
        <title>Roseivivax atlanticus sp. nov., isolated from surface seawater of the Atlantic Ocean.</title>
        <authorList>
            <person name="Li G."/>
            <person name="Lai Q."/>
            <person name="Liu X."/>
            <person name="Sun F."/>
            <person name="Shao Z."/>
        </authorList>
    </citation>
    <scope>NUCLEOTIDE SEQUENCE [LARGE SCALE GENOMIC DNA]</scope>
    <source>
        <strain evidence="7 8">22II-s10s</strain>
    </source>
</reference>
<dbReference type="InterPro" id="IPR002994">
    <property type="entry name" value="Surf1/Shy1"/>
</dbReference>
<evidence type="ECO:0000256" key="5">
    <source>
        <dbReference type="ARBA" id="ARBA00023136"/>
    </source>
</evidence>
<comment type="caution">
    <text evidence="6">Lacks conserved residue(s) required for the propagation of feature annotation.</text>
</comment>
<dbReference type="Proteomes" id="UP000019063">
    <property type="component" value="Unassembled WGS sequence"/>
</dbReference>
<gene>
    <name evidence="7" type="ORF">ATO8_03436</name>
</gene>
<dbReference type="CDD" id="cd06662">
    <property type="entry name" value="SURF1"/>
    <property type="match status" value="1"/>
</dbReference>
<evidence type="ECO:0000256" key="2">
    <source>
        <dbReference type="ARBA" id="ARBA00007165"/>
    </source>
</evidence>
<feature type="transmembrane region" description="Helical" evidence="6">
    <location>
        <begin position="196"/>
        <end position="217"/>
    </location>
</feature>
<dbReference type="RefSeq" id="WP_043842106.1">
    <property type="nucleotide sequence ID" value="NZ_AQQW01000002.1"/>
</dbReference>
<dbReference type="PANTHER" id="PTHR23427:SF2">
    <property type="entry name" value="SURFEIT LOCUS PROTEIN 1"/>
    <property type="match status" value="1"/>
</dbReference>
<dbReference type="STRING" id="1379903.ATO8_03436"/>
<comment type="caution">
    <text evidence="7">The sequence shown here is derived from an EMBL/GenBank/DDBJ whole genome shotgun (WGS) entry which is preliminary data.</text>
</comment>
<dbReference type="PANTHER" id="PTHR23427">
    <property type="entry name" value="SURFEIT LOCUS PROTEIN"/>
    <property type="match status" value="1"/>
</dbReference>